<sequence>MGTILAWLIVLLNFILQGTLFQYFSIFGVVPNTTLVIIVCFALFSDKNKGAIYGFVIGIMHDMLYGQALGVYALIYMLTGYFIGLINRKVFKDNLIISFFITAIATFFYILVNITLIYVLRHDIALSDLPILSIIIQVLYNSIISIFVYLYVFKLYKKRILKF</sequence>
<evidence type="ECO:0000256" key="1">
    <source>
        <dbReference type="ARBA" id="ARBA00004651"/>
    </source>
</evidence>
<comment type="caution">
    <text evidence="9">The sequence shown here is derived from an EMBL/GenBank/DDBJ whole genome shotgun (WGS) entry which is preliminary data.</text>
</comment>
<keyword evidence="3" id="KW-1003">Cell membrane</keyword>
<dbReference type="GO" id="GO:0005886">
    <property type="term" value="C:plasma membrane"/>
    <property type="evidence" value="ECO:0007669"/>
    <property type="project" value="UniProtKB-SubCell"/>
</dbReference>
<keyword evidence="4 8" id="KW-0812">Transmembrane</keyword>
<evidence type="ECO:0000256" key="3">
    <source>
        <dbReference type="ARBA" id="ARBA00022475"/>
    </source>
</evidence>
<dbReference type="EMBL" id="SLYC01000034">
    <property type="protein sequence ID" value="TCP99753.1"/>
    <property type="molecule type" value="Genomic_DNA"/>
</dbReference>
<keyword evidence="6 8" id="KW-1133">Transmembrane helix</keyword>
<evidence type="ECO:0000256" key="7">
    <source>
        <dbReference type="ARBA" id="ARBA00023136"/>
    </source>
</evidence>
<dbReference type="PIRSF" id="PIRSF037497">
    <property type="entry name" value="MreD_Clostridium/Treponema_prd"/>
    <property type="match status" value="1"/>
</dbReference>
<proteinExistence type="inferred from homology"/>
<evidence type="ECO:0000256" key="2">
    <source>
        <dbReference type="ARBA" id="ARBA00007776"/>
    </source>
</evidence>
<dbReference type="GO" id="GO:0008360">
    <property type="term" value="P:regulation of cell shape"/>
    <property type="evidence" value="ECO:0007669"/>
    <property type="project" value="UniProtKB-KW"/>
</dbReference>
<dbReference type="AlphaFoldDB" id="A0A4V2T321"/>
<dbReference type="RefSeq" id="WP_132849169.1">
    <property type="nucleotide sequence ID" value="NZ_CP058648.1"/>
</dbReference>
<evidence type="ECO:0000313" key="9">
    <source>
        <dbReference type="EMBL" id="TCP99753.1"/>
    </source>
</evidence>
<feature type="transmembrane region" description="Helical" evidence="8">
    <location>
        <begin position="64"/>
        <end position="83"/>
    </location>
</feature>
<keyword evidence="7 8" id="KW-0472">Membrane</keyword>
<dbReference type="InterPro" id="IPR017225">
    <property type="entry name" value="Cell_shape_determin_MreD_prd"/>
</dbReference>
<evidence type="ECO:0000256" key="4">
    <source>
        <dbReference type="ARBA" id="ARBA00022692"/>
    </source>
</evidence>
<dbReference type="NCBIfam" id="TIGR03426">
    <property type="entry name" value="shape_MreD"/>
    <property type="match status" value="1"/>
</dbReference>
<name>A0A4V2T321_9FIRM</name>
<evidence type="ECO:0000313" key="10">
    <source>
        <dbReference type="Proteomes" id="UP000295504"/>
    </source>
</evidence>
<reference evidence="9 10" key="1">
    <citation type="submission" date="2019-03" db="EMBL/GenBank/DDBJ databases">
        <title>Genomic Encyclopedia of Type Strains, Phase IV (KMG-IV): sequencing the most valuable type-strain genomes for metagenomic binning, comparative biology and taxonomic classification.</title>
        <authorList>
            <person name="Goeker M."/>
        </authorList>
    </citation>
    <scope>NUCLEOTIDE SEQUENCE [LARGE SCALE GENOMIC DNA]</scope>
    <source>
        <strain evidence="9 10">DSM 100013</strain>
    </source>
</reference>
<organism evidence="9 10">
    <name type="scientific">Serpentinicella alkaliphila</name>
    <dbReference type="NCBI Taxonomy" id="1734049"/>
    <lineage>
        <taxon>Bacteria</taxon>
        <taxon>Bacillati</taxon>
        <taxon>Bacillota</taxon>
        <taxon>Clostridia</taxon>
        <taxon>Peptostreptococcales</taxon>
        <taxon>Natronincolaceae</taxon>
        <taxon>Serpentinicella</taxon>
    </lineage>
</organism>
<protein>
    <submittedName>
        <fullName evidence="9">Rod shape-determining protein MreD</fullName>
    </submittedName>
</protein>
<gene>
    <name evidence="9" type="ORF">EDD79_103441</name>
</gene>
<dbReference type="Proteomes" id="UP000295504">
    <property type="component" value="Unassembled WGS sequence"/>
</dbReference>
<accession>A0A4V2T321</accession>
<evidence type="ECO:0000256" key="5">
    <source>
        <dbReference type="ARBA" id="ARBA00022960"/>
    </source>
</evidence>
<feature type="transmembrane region" description="Helical" evidence="8">
    <location>
        <begin position="131"/>
        <end position="153"/>
    </location>
</feature>
<dbReference type="Pfam" id="PF04093">
    <property type="entry name" value="MreD"/>
    <property type="match status" value="1"/>
</dbReference>
<evidence type="ECO:0000256" key="8">
    <source>
        <dbReference type="SAM" id="Phobius"/>
    </source>
</evidence>
<comment type="similarity">
    <text evidence="2">Belongs to the MreD family.</text>
</comment>
<dbReference type="OrthoDB" id="9796616at2"/>
<evidence type="ECO:0000256" key="6">
    <source>
        <dbReference type="ARBA" id="ARBA00022989"/>
    </source>
</evidence>
<dbReference type="InterPro" id="IPR007227">
    <property type="entry name" value="Cell_shape_determining_MreD"/>
</dbReference>
<comment type="subcellular location">
    <subcellularLocation>
        <location evidence="1">Cell membrane</location>
        <topology evidence="1">Multi-pass membrane protein</topology>
    </subcellularLocation>
</comment>
<feature type="transmembrane region" description="Helical" evidence="8">
    <location>
        <begin position="95"/>
        <end position="119"/>
    </location>
</feature>
<keyword evidence="5" id="KW-0133">Cell shape</keyword>
<feature type="transmembrane region" description="Helical" evidence="8">
    <location>
        <begin position="20"/>
        <end position="44"/>
    </location>
</feature>
<keyword evidence="10" id="KW-1185">Reference proteome</keyword>